<keyword evidence="3 7" id="KW-0812">Transmembrane</keyword>
<evidence type="ECO:0008006" key="10">
    <source>
        <dbReference type="Google" id="ProtNLM"/>
    </source>
</evidence>
<keyword evidence="4 7" id="KW-1133">Transmembrane helix</keyword>
<feature type="transmembrane region" description="Helical" evidence="7">
    <location>
        <begin position="39"/>
        <end position="57"/>
    </location>
</feature>
<evidence type="ECO:0000256" key="1">
    <source>
        <dbReference type="ARBA" id="ARBA00004651"/>
    </source>
</evidence>
<evidence type="ECO:0000313" key="8">
    <source>
        <dbReference type="EMBL" id="CAE6856271.1"/>
    </source>
</evidence>
<dbReference type="Pfam" id="PF02653">
    <property type="entry name" value="BPD_transp_2"/>
    <property type="match status" value="1"/>
</dbReference>
<feature type="transmembrane region" description="Helical" evidence="7">
    <location>
        <begin position="315"/>
        <end position="334"/>
    </location>
</feature>
<evidence type="ECO:0000256" key="2">
    <source>
        <dbReference type="ARBA" id="ARBA00022475"/>
    </source>
</evidence>
<feature type="transmembrane region" description="Helical" evidence="7">
    <location>
        <begin position="191"/>
        <end position="210"/>
    </location>
</feature>
<comment type="caution">
    <text evidence="8">The sequence shown here is derived from an EMBL/GenBank/DDBJ whole genome shotgun (WGS) entry which is preliminary data.</text>
</comment>
<protein>
    <recommendedName>
        <fullName evidence="10">Amino acid/amide ABC transporter membrane protein 2, HAAT family</fullName>
    </recommendedName>
</protein>
<evidence type="ECO:0000313" key="9">
    <source>
        <dbReference type="Proteomes" id="UP000674425"/>
    </source>
</evidence>
<gene>
    <name evidence="8" type="ORF">R69658_07404</name>
</gene>
<feature type="transmembrane region" description="Helical" evidence="7">
    <location>
        <begin position="94"/>
        <end position="112"/>
    </location>
</feature>
<comment type="subcellular location">
    <subcellularLocation>
        <location evidence="1">Cell membrane</location>
        <topology evidence="1">Multi-pass membrane protein</topology>
    </subcellularLocation>
</comment>
<dbReference type="InterPro" id="IPR043428">
    <property type="entry name" value="LivM-like"/>
</dbReference>
<feature type="transmembrane region" description="Helical" evidence="7">
    <location>
        <begin position="243"/>
        <end position="264"/>
    </location>
</feature>
<sequence>MANQTGEILDANRTKPNGSQLPNSKMAEPRTFTSTRNRASMIGCLLWLAGLLLPVVLSSSWVTIGGIFAVYAIVALSQDVVLGRAGMYDMGHAVYFGVGAYVSAILNVSFSWPILYTVPLAVGAAALLGAVLSAPIVKLRGDYLLLVTLGLNAIFVLALKNNLFGVTGGPDGIFGVGAPTVFGYVLESQFALFYMNWVALALVLWLVGNLDRSALGRTFRYLKSDELAAVTVGVNPHIYKVGAFALAAAIGGFAGSLFAMQLSGVSPGSFQFADSVTLFAIVLVGGQASVPGVLLGTALMFVVPQVFTSFAQYRYFVFGAAMIAIMIARPQGIWPSRRAVR</sequence>
<dbReference type="EMBL" id="CAJNAU010000138">
    <property type="protein sequence ID" value="CAE6856271.1"/>
    <property type="molecule type" value="Genomic_DNA"/>
</dbReference>
<feature type="transmembrane region" description="Helical" evidence="7">
    <location>
        <begin position="143"/>
        <end position="159"/>
    </location>
</feature>
<organism evidence="8 9">
    <name type="scientific">Paraburkholderia aspalathi</name>
    <dbReference type="NCBI Taxonomy" id="1324617"/>
    <lineage>
        <taxon>Bacteria</taxon>
        <taxon>Pseudomonadati</taxon>
        <taxon>Pseudomonadota</taxon>
        <taxon>Betaproteobacteria</taxon>
        <taxon>Burkholderiales</taxon>
        <taxon>Burkholderiaceae</taxon>
        <taxon>Paraburkholderia</taxon>
    </lineage>
</organism>
<dbReference type="Proteomes" id="UP000674425">
    <property type="component" value="Unassembled WGS sequence"/>
</dbReference>
<dbReference type="PANTHER" id="PTHR30482:SF10">
    <property type="entry name" value="HIGH-AFFINITY BRANCHED-CHAIN AMINO ACID TRANSPORT PROTEIN BRAE"/>
    <property type="match status" value="1"/>
</dbReference>
<name>A0ABM8T493_9BURK</name>
<feature type="region of interest" description="Disordered" evidence="6">
    <location>
        <begin position="1"/>
        <end position="29"/>
    </location>
</feature>
<evidence type="ECO:0000256" key="6">
    <source>
        <dbReference type="SAM" id="MobiDB-lite"/>
    </source>
</evidence>
<evidence type="ECO:0000256" key="5">
    <source>
        <dbReference type="ARBA" id="ARBA00023136"/>
    </source>
</evidence>
<proteinExistence type="predicted"/>
<dbReference type="InterPro" id="IPR001851">
    <property type="entry name" value="ABC_transp_permease"/>
</dbReference>
<feature type="transmembrane region" description="Helical" evidence="7">
    <location>
        <begin position="118"/>
        <end position="136"/>
    </location>
</feature>
<keyword evidence="9" id="KW-1185">Reference proteome</keyword>
<keyword evidence="2" id="KW-1003">Cell membrane</keyword>
<feature type="transmembrane region" description="Helical" evidence="7">
    <location>
        <begin position="63"/>
        <end position="82"/>
    </location>
</feature>
<accession>A0ABM8T493</accession>
<dbReference type="CDD" id="cd06581">
    <property type="entry name" value="TM_PBP1_LivM_like"/>
    <property type="match status" value="1"/>
</dbReference>
<evidence type="ECO:0000256" key="7">
    <source>
        <dbReference type="SAM" id="Phobius"/>
    </source>
</evidence>
<evidence type="ECO:0000256" key="4">
    <source>
        <dbReference type="ARBA" id="ARBA00022989"/>
    </source>
</evidence>
<feature type="compositionally biased region" description="Polar residues" evidence="6">
    <location>
        <begin position="14"/>
        <end position="23"/>
    </location>
</feature>
<evidence type="ECO:0000256" key="3">
    <source>
        <dbReference type="ARBA" id="ARBA00022692"/>
    </source>
</evidence>
<feature type="transmembrane region" description="Helical" evidence="7">
    <location>
        <begin position="276"/>
        <end position="303"/>
    </location>
</feature>
<reference evidence="8 9" key="1">
    <citation type="submission" date="2021-02" db="EMBL/GenBank/DDBJ databases">
        <authorList>
            <person name="Vanwijnsberghe S."/>
        </authorList>
    </citation>
    <scope>NUCLEOTIDE SEQUENCE [LARGE SCALE GENOMIC DNA]</scope>
    <source>
        <strain evidence="8 9">R-69658</strain>
    </source>
</reference>
<keyword evidence="5 7" id="KW-0472">Membrane</keyword>
<dbReference type="PANTHER" id="PTHR30482">
    <property type="entry name" value="HIGH-AFFINITY BRANCHED-CHAIN AMINO ACID TRANSPORT SYSTEM PERMEASE"/>
    <property type="match status" value="1"/>
</dbReference>